<evidence type="ECO:0000256" key="1">
    <source>
        <dbReference type="SAM" id="MobiDB-lite"/>
    </source>
</evidence>
<evidence type="ECO:0000313" key="2">
    <source>
        <dbReference type="EMBL" id="JAD20316.1"/>
    </source>
</evidence>
<name>A0A0A8Y2C3_ARUDO</name>
<feature type="compositionally biased region" description="Low complexity" evidence="1">
    <location>
        <begin position="11"/>
        <end position="22"/>
    </location>
</feature>
<sequence>MTASARAGLISRCYSPRPSRMPRSPRPEAPWAGAPPPPPPRPHLRPSPHPPPLPPRRGRGCPRRGLRRNSRRRRPTYRSAQWRLPRVYGRRPRGRVAVLGLSSFGVHQRRCPVSLRAALHPAEDDRHQTPGPAVFLSS</sequence>
<reference evidence="2" key="2">
    <citation type="journal article" date="2015" name="Data Brief">
        <title>Shoot transcriptome of the giant reed, Arundo donax.</title>
        <authorList>
            <person name="Barrero R.A."/>
            <person name="Guerrero F.D."/>
            <person name="Moolhuijzen P."/>
            <person name="Goolsby J.A."/>
            <person name="Tidwell J."/>
            <person name="Bellgard S.E."/>
            <person name="Bellgard M.I."/>
        </authorList>
    </citation>
    <scope>NUCLEOTIDE SEQUENCE</scope>
    <source>
        <tissue evidence="2">Shoot tissue taken approximately 20 cm above the soil surface</tissue>
    </source>
</reference>
<feature type="compositionally biased region" description="Basic residues" evidence="1">
    <location>
        <begin position="56"/>
        <end position="76"/>
    </location>
</feature>
<organism evidence="2">
    <name type="scientific">Arundo donax</name>
    <name type="common">Giant reed</name>
    <name type="synonym">Donax arundinaceus</name>
    <dbReference type="NCBI Taxonomy" id="35708"/>
    <lineage>
        <taxon>Eukaryota</taxon>
        <taxon>Viridiplantae</taxon>
        <taxon>Streptophyta</taxon>
        <taxon>Embryophyta</taxon>
        <taxon>Tracheophyta</taxon>
        <taxon>Spermatophyta</taxon>
        <taxon>Magnoliopsida</taxon>
        <taxon>Liliopsida</taxon>
        <taxon>Poales</taxon>
        <taxon>Poaceae</taxon>
        <taxon>PACMAD clade</taxon>
        <taxon>Arundinoideae</taxon>
        <taxon>Arundineae</taxon>
        <taxon>Arundo</taxon>
    </lineage>
</organism>
<dbReference type="EMBL" id="GBRH01277579">
    <property type="protein sequence ID" value="JAD20316.1"/>
    <property type="molecule type" value="Transcribed_RNA"/>
</dbReference>
<feature type="region of interest" description="Disordered" evidence="1">
    <location>
        <begin position="1"/>
        <end position="78"/>
    </location>
</feature>
<accession>A0A0A8Y2C3</accession>
<proteinExistence type="predicted"/>
<reference evidence="2" key="1">
    <citation type="submission" date="2014-09" db="EMBL/GenBank/DDBJ databases">
        <authorList>
            <person name="Magalhaes I.L.F."/>
            <person name="Oliveira U."/>
            <person name="Santos F.R."/>
            <person name="Vidigal T.H.D.A."/>
            <person name="Brescovit A.D."/>
            <person name="Santos A.J."/>
        </authorList>
    </citation>
    <scope>NUCLEOTIDE SEQUENCE</scope>
    <source>
        <tissue evidence="2">Shoot tissue taken approximately 20 cm above the soil surface</tissue>
    </source>
</reference>
<protein>
    <submittedName>
        <fullName evidence="2">Uncharacterized protein</fullName>
    </submittedName>
</protein>
<dbReference type="AlphaFoldDB" id="A0A0A8Y2C3"/>
<feature type="compositionally biased region" description="Pro residues" evidence="1">
    <location>
        <begin position="33"/>
        <end position="55"/>
    </location>
</feature>